<reference evidence="4 5" key="1">
    <citation type="submission" date="2024-09" db="EMBL/GenBank/DDBJ databases">
        <authorList>
            <person name="Sun Q."/>
            <person name="Mori K."/>
        </authorList>
    </citation>
    <scope>NUCLEOTIDE SEQUENCE [LARGE SCALE GENOMIC DNA]</scope>
    <source>
        <strain evidence="4 5">JCM 6917</strain>
    </source>
</reference>
<dbReference type="SUPFAM" id="SSF53901">
    <property type="entry name" value="Thiolase-like"/>
    <property type="match status" value="1"/>
</dbReference>
<dbReference type="PANTHER" id="PTHR11712">
    <property type="entry name" value="POLYKETIDE SYNTHASE-RELATED"/>
    <property type="match status" value="1"/>
</dbReference>
<keyword evidence="1" id="KW-0808">Transferase</keyword>
<dbReference type="InterPro" id="IPR020841">
    <property type="entry name" value="PKS_Beta-ketoAc_synthase_dom"/>
</dbReference>
<dbReference type="PROSITE" id="PS52004">
    <property type="entry name" value="KS3_2"/>
    <property type="match status" value="1"/>
</dbReference>
<dbReference type="Gene3D" id="3.40.47.10">
    <property type="match status" value="1"/>
</dbReference>
<dbReference type="Pfam" id="PF02801">
    <property type="entry name" value="Ketoacyl-synt_C"/>
    <property type="match status" value="1"/>
</dbReference>
<evidence type="ECO:0000259" key="3">
    <source>
        <dbReference type="PROSITE" id="PS52004"/>
    </source>
</evidence>
<dbReference type="Proteomes" id="UP001589709">
    <property type="component" value="Unassembled WGS sequence"/>
</dbReference>
<organism evidence="4 5">
    <name type="scientific">Streptomyces cinereospinus</name>
    <dbReference type="NCBI Taxonomy" id="285561"/>
    <lineage>
        <taxon>Bacteria</taxon>
        <taxon>Bacillati</taxon>
        <taxon>Actinomycetota</taxon>
        <taxon>Actinomycetes</taxon>
        <taxon>Kitasatosporales</taxon>
        <taxon>Streptomycetaceae</taxon>
        <taxon>Streptomyces</taxon>
    </lineage>
</organism>
<feature type="compositionally biased region" description="Basic and acidic residues" evidence="2">
    <location>
        <begin position="48"/>
        <end position="58"/>
    </location>
</feature>
<protein>
    <recommendedName>
        <fullName evidence="3">Ketosynthase family 3 (KS3) domain-containing protein</fullName>
    </recommendedName>
</protein>
<keyword evidence="5" id="KW-1185">Reference proteome</keyword>
<dbReference type="InterPro" id="IPR000794">
    <property type="entry name" value="Beta-ketoacyl_synthase"/>
</dbReference>
<dbReference type="PANTHER" id="PTHR11712:SF336">
    <property type="entry name" value="3-OXOACYL-[ACYL-CARRIER-PROTEIN] SYNTHASE, MITOCHONDRIAL"/>
    <property type="match status" value="1"/>
</dbReference>
<dbReference type="RefSeq" id="WP_381347358.1">
    <property type="nucleotide sequence ID" value="NZ_JBHMCY010000033.1"/>
</dbReference>
<evidence type="ECO:0000256" key="2">
    <source>
        <dbReference type="SAM" id="MobiDB-lite"/>
    </source>
</evidence>
<dbReference type="InterPro" id="IPR016039">
    <property type="entry name" value="Thiolase-like"/>
</dbReference>
<accession>A0ABV5N2Z8</accession>
<feature type="region of interest" description="Disordered" evidence="2">
    <location>
        <begin position="79"/>
        <end position="99"/>
    </location>
</feature>
<feature type="region of interest" description="Disordered" evidence="2">
    <location>
        <begin position="1"/>
        <end position="58"/>
    </location>
</feature>
<sequence>MPEAVPGGELGRRLGSPPVAAGREHHHPTTARPDRQQLPAPASPAGCDARHYAAPEPDGRGAAAVLSGALAGADLAPGVIGHANAHGTGTRTRTRTRTRPNDLAGARELRSVFPALPPVASLMGAVGHALGAAGAVEAAVTVLTLQRQVLPPTVPHEDPDPGIALHVVAKAPRDAPVGAAFSASYGFGGQKASLASPAAAQGARARVRSAGPGAYGRTPPGRASGCMSPDARPLVPGARGSPHARRTVTRARKGTDGRGPLSRAGRGPSS</sequence>
<evidence type="ECO:0000313" key="5">
    <source>
        <dbReference type="Proteomes" id="UP001589709"/>
    </source>
</evidence>
<name>A0ABV5N2Z8_9ACTN</name>
<feature type="compositionally biased region" description="Basic residues" evidence="2">
    <location>
        <begin position="242"/>
        <end position="252"/>
    </location>
</feature>
<evidence type="ECO:0000313" key="4">
    <source>
        <dbReference type="EMBL" id="MFB9464675.1"/>
    </source>
</evidence>
<feature type="region of interest" description="Disordered" evidence="2">
    <location>
        <begin position="209"/>
        <end position="270"/>
    </location>
</feature>
<gene>
    <name evidence="4" type="ORF">ACFF45_18675</name>
</gene>
<dbReference type="InterPro" id="IPR014031">
    <property type="entry name" value="Ketoacyl_synth_C"/>
</dbReference>
<feature type="domain" description="Ketosynthase family 3 (KS3)" evidence="3">
    <location>
        <begin position="1"/>
        <end position="198"/>
    </location>
</feature>
<proteinExistence type="predicted"/>
<evidence type="ECO:0000256" key="1">
    <source>
        <dbReference type="ARBA" id="ARBA00022679"/>
    </source>
</evidence>
<comment type="caution">
    <text evidence="4">The sequence shown here is derived from an EMBL/GenBank/DDBJ whole genome shotgun (WGS) entry which is preliminary data.</text>
</comment>
<dbReference type="EMBL" id="JBHMCY010000033">
    <property type="protein sequence ID" value="MFB9464675.1"/>
    <property type="molecule type" value="Genomic_DNA"/>
</dbReference>